<feature type="compositionally biased region" description="Pro residues" evidence="4">
    <location>
        <begin position="742"/>
        <end position="752"/>
    </location>
</feature>
<evidence type="ECO:0000259" key="5">
    <source>
        <dbReference type="PROSITE" id="PS50105"/>
    </source>
</evidence>
<dbReference type="CDD" id="cd22422">
    <property type="entry name" value="KH-I_BICC1_rpt3"/>
    <property type="match status" value="1"/>
</dbReference>
<comment type="similarity">
    <text evidence="1">Belongs to the BicC family.</text>
</comment>
<dbReference type="InterPro" id="IPR047549">
    <property type="entry name" value="BICC1_KH-I_rpt1"/>
</dbReference>
<name>A0A553PU24_TIGCA</name>
<organism evidence="6 7">
    <name type="scientific">Tigriopus californicus</name>
    <name type="common">Marine copepod</name>
    <dbReference type="NCBI Taxonomy" id="6832"/>
    <lineage>
        <taxon>Eukaryota</taxon>
        <taxon>Metazoa</taxon>
        <taxon>Ecdysozoa</taxon>
        <taxon>Arthropoda</taxon>
        <taxon>Crustacea</taxon>
        <taxon>Multicrustacea</taxon>
        <taxon>Hexanauplia</taxon>
        <taxon>Copepoda</taxon>
        <taxon>Harpacticoida</taxon>
        <taxon>Harpacticidae</taxon>
        <taxon>Tigriopus</taxon>
    </lineage>
</organism>
<feature type="region of interest" description="Disordered" evidence="4">
    <location>
        <begin position="570"/>
        <end position="644"/>
    </location>
</feature>
<evidence type="ECO:0000256" key="1">
    <source>
        <dbReference type="ARBA" id="ARBA00007662"/>
    </source>
</evidence>
<feature type="compositionally biased region" description="Low complexity" evidence="4">
    <location>
        <begin position="806"/>
        <end position="816"/>
    </location>
</feature>
<accession>A0A553PU24</accession>
<evidence type="ECO:0000256" key="2">
    <source>
        <dbReference type="ARBA" id="ARBA00022737"/>
    </source>
</evidence>
<feature type="region of interest" description="Disordered" evidence="4">
    <location>
        <begin position="742"/>
        <end position="764"/>
    </location>
</feature>
<dbReference type="Pfam" id="PF24234">
    <property type="entry name" value="KH_BICC1_1st"/>
    <property type="match status" value="1"/>
</dbReference>
<dbReference type="Gene3D" id="3.30.310.270">
    <property type="match status" value="2"/>
</dbReference>
<dbReference type="SMART" id="SM00454">
    <property type="entry name" value="SAM"/>
    <property type="match status" value="1"/>
</dbReference>
<dbReference type="InterPro" id="IPR036612">
    <property type="entry name" value="KH_dom_type_1_sf"/>
</dbReference>
<sequence length="1076" mass="118683">MSGREHPEGLPGWTTPSDCETGSETSNKVKPSSAGDWLPTHAPGPMTGGPPPNGGAASLLPPAYHSYYAGPDMANAFPPHYGRAGEPKYRSTVPNMPQPYFMPPGWSVPPGPESVATTCTTSLSRGSSRDDLTSLMDGRIFEHEERFRVDRRKLELLMLGRFEPIRESASDYFARIGEETNTTVIWPTRLKIGAKSKKDPHIRVGGFEEGVRRAKYRIMTHLDTKNNRVTMKMDVSYTDHSHVIGKGGNTIRRVMAETGCHIHFPDSNRSNPNEKSNQVSIAGEIEGVETARARVRELTPLIFNFDLPIIPSMLPSPNVNEPFLKAIQDQYNIQVTFRQKQKNFHTTMVVIKGCEWEAARVKESTLLLVDHLCGLQGADGGGTTRHSISSNPEEIPVSMNMEISPQHHGVVLGKNNMALKLIMRRTNTTILFPDAYDPNIPSIRKGSVTITGSIHNVYLARQQLIGSLPLVMTFDLPDECVDVDEKVVQTLMSELDVQINIKPKARQLSKSVTIKAHERNATNIYKARSVLLGLGDEHVKATIPENYNIQAVGSGLASELGITLPVNHRPSSSLDCNNNNDMDRDGQVRTPTPLNATPPMLPSSSPRYPSVSTPSTLRSKANASTSVPSLGEKEREWDRNSMDPGLRTAEALPPNHPLLMNYAQLVLDNITRLEQQRLQDEAYDRFSRGLFPPRKPEPREKKYAANGAELLPCGCSFPGVLSMDELDFLILPLVFTPDLTGPPSPMSPPIPGASPRNSSPVHEGGNITEQFVQMDLNQTHPLAHENEGRVFKSEMESPRAWENKNDNNNNESLSGSEGDGGEKTRFGDRRAPGCEKKQLGQGPDTNDQLPLYEQKKLQATKARQQKPKGETRTPTANWAGWGFSQSLTDSMLRDKDLSRNEEQSAWGIQRDSIAEEEAGSLNLSLTDNLALKNSSPIPRRTKSTSMAGSSSEAPSYAAAAQGQGQGQGSLSALQEREKKRRGSVSGGGDSIWNQSALEVVPLPNRFINPNASLPKVLTDHGLAQYTDLFLRHELDLIAFSTLDEEDFKELGIQSLGVRDKMRVLAHRIREVHVDNW</sequence>
<feature type="compositionally biased region" description="Basic and acidic residues" evidence="4">
    <location>
        <begin position="631"/>
        <end position="641"/>
    </location>
</feature>
<dbReference type="PANTHER" id="PTHR10627:SF69">
    <property type="entry name" value="PROTEIN BICAUDAL C"/>
    <property type="match status" value="1"/>
</dbReference>
<feature type="domain" description="SAM" evidence="5">
    <location>
        <begin position="1013"/>
        <end position="1071"/>
    </location>
</feature>
<gene>
    <name evidence="6" type="ORF">TCAL_13003</name>
</gene>
<dbReference type="InterPro" id="IPR013761">
    <property type="entry name" value="SAM/pointed_sf"/>
</dbReference>
<dbReference type="PANTHER" id="PTHR10627">
    <property type="entry name" value="SCP160"/>
    <property type="match status" value="1"/>
</dbReference>
<dbReference type="Gene3D" id="1.10.150.50">
    <property type="entry name" value="Transcription Factor, Ets-1"/>
    <property type="match status" value="1"/>
</dbReference>
<dbReference type="AlphaFoldDB" id="A0A553PU24"/>
<protein>
    <recommendedName>
        <fullName evidence="5">SAM domain-containing protein</fullName>
    </recommendedName>
</protein>
<dbReference type="InterPro" id="IPR004088">
    <property type="entry name" value="KH_dom_type_1"/>
</dbReference>
<reference evidence="6 7" key="1">
    <citation type="journal article" date="2018" name="Nat. Ecol. Evol.">
        <title>Genomic signatures of mitonuclear coevolution across populations of Tigriopus californicus.</title>
        <authorList>
            <person name="Barreto F.S."/>
            <person name="Watson E.T."/>
            <person name="Lima T.G."/>
            <person name="Willett C.S."/>
            <person name="Edmands S."/>
            <person name="Li W."/>
            <person name="Burton R.S."/>
        </authorList>
    </citation>
    <scope>NUCLEOTIDE SEQUENCE [LARGE SCALE GENOMIC DNA]</scope>
    <source>
        <strain evidence="6 7">San Diego</strain>
    </source>
</reference>
<evidence type="ECO:0000313" key="6">
    <source>
        <dbReference type="EMBL" id="TRY81193.1"/>
    </source>
</evidence>
<feature type="compositionally biased region" description="Polar residues" evidence="4">
    <location>
        <begin position="14"/>
        <end position="30"/>
    </location>
</feature>
<dbReference type="InterPro" id="IPR004087">
    <property type="entry name" value="KH_dom"/>
</dbReference>
<keyword evidence="2" id="KW-0677">Repeat</keyword>
<dbReference type="OrthoDB" id="271862at2759"/>
<dbReference type="InterPro" id="IPR001660">
    <property type="entry name" value="SAM"/>
</dbReference>
<keyword evidence="3" id="KW-0694">RNA-binding</keyword>
<dbReference type="PROSITE" id="PS50084">
    <property type="entry name" value="KH_TYPE_1"/>
    <property type="match status" value="2"/>
</dbReference>
<keyword evidence="7" id="KW-1185">Reference proteome</keyword>
<feature type="region of interest" description="Disordered" evidence="4">
    <location>
        <begin position="932"/>
        <end position="989"/>
    </location>
</feature>
<dbReference type="Pfam" id="PF00013">
    <property type="entry name" value="KH_1"/>
    <property type="match status" value="1"/>
</dbReference>
<dbReference type="PROSITE" id="PS50105">
    <property type="entry name" value="SAM_DOMAIN"/>
    <property type="match status" value="1"/>
</dbReference>
<dbReference type="InterPro" id="IPR054727">
    <property type="entry name" value="BICC1_KH"/>
</dbReference>
<dbReference type="Pfam" id="PF22985">
    <property type="entry name" value="KH_BICC1"/>
    <property type="match status" value="2"/>
</dbReference>
<evidence type="ECO:0000313" key="7">
    <source>
        <dbReference type="Proteomes" id="UP000318571"/>
    </source>
</evidence>
<feature type="region of interest" description="Disordered" evidence="4">
    <location>
        <begin position="782"/>
        <end position="882"/>
    </location>
</feature>
<dbReference type="GO" id="GO:0003723">
    <property type="term" value="F:RNA binding"/>
    <property type="evidence" value="ECO:0007669"/>
    <property type="project" value="UniProtKB-UniRule"/>
</dbReference>
<dbReference type="EMBL" id="VCGU01000001">
    <property type="protein sequence ID" value="TRY81193.1"/>
    <property type="molecule type" value="Genomic_DNA"/>
</dbReference>
<evidence type="ECO:0000256" key="3">
    <source>
        <dbReference type="PROSITE-ProRule" id="PRU00117"/>
    </source>
</evidence>
<dbReference type="SMART" id="SM00322">
    <property type="entry name" value="KH"/>
    <property type="match status" value="2"/>
</dbReference>
<dbReference type="Proteomes" id="UP000318571">
    <property type="component" value="Chromosome 12"/>
</dbReference>
<dbReference type="InterPro" id="IPR047553">
    <property type="entry name" value="BICC1_KH-I_rpt3"/>
</dbReference>
<feature type="compositionally biased region" description="Basic and acidic residues" evidence="4">
    <location>
        <begin position="782"/>
        <end position="805"/>
    </location>
</feature>
<feature type="compositionally biased region" description="Low complexity" evidence="4">
    <location>
        <begin position="947"/>
        <end position="973"/>
    </location>
</feature>
<dbReference type="GO" id="GO:0010468">
    <property type="term" value="P:regulation of gene expression"/>
    <property type="evidence" value="ECO:0007669"/>
    <property type="project" value="UniProtKB-ARBA"/>
</dbReference>
<proteinExistence type="inferred from homology"/>
<dbReference type="Pfam" id="PF22801">
    <property type="entry name" value="KH_GLD-3_1st"/>
    <property type="match status" value="1"/>
</dbReference>
<dbReference type="Pfam" id="PF00536">
    <property type="entry name" value="SAM_1"/>
    <property type="match status" value="1"/>
</dbReference>
<dbReference type="CDD" id="cd22420">
    <property type="entry name" value="KH-I_BICC1_rpt1"/>
    <property type="match status" value="1"/>
</dbReference>
<comment type="caution">
    <text evidence="6">The sequence shown here is derived from an EMBL/GenBank/DDBJ whole genome shotgun (WGS) entry which is preliminary data.</text>
</comment>
<evidence type="ECO:0000256" key="4">
    <source>
        <dbReference type="SAM" id="MobiDB-lite"/>
    </source>
</evidence>
<feature type="compositionally biased region" description="Polar residues" evidence="4">
    <location>
        <begin position="602"/>
        <end position="628"/>
    </location>
</feature>
<dbReference type="CDD" id="cd22421">
    <property type="entry name" value="KH-I_BICC1_rpt2"/>
    <property type="match status" value="1"/>
</dbReference>
<dbReference type="InterPro" id="IPR047554">
    <property type="entry name" value="BICC1_KH-I_rpt2"/>
</dbReference>
<dbReference type="GO" id="GO:0005737">
    <property type="term" value="C:cytoplasm"/>
    <property type="evidence" value="ECO:0007669"/>
    <property type="project" value="TreeGrafter"/>
</dbReference>
<feature type="region of interest" description="Disordered" evidence="4">
    <location>
        <begin position="1"/>
        <end position="57"/>
    </location>
</feature>
<dbReference type="SUPFAM" id="SSF54791">
    <property type="entry name" value="Eukaryotic type KH-domain (KH-domain type I)"/>
    <property type="match status" value="2"/>
</dbReference>
<dbReference type="STRING" id="6832.A0A553PU24"/>
<feature type="compositionally biased region" description="Polar residues" evidence="4">
    <location>
        <begin position="570"/>
        <end position="580"/>
    </location>
</feature>
<feature type="compositionally biased region" description="Basic and acidic residues" evidence="4">
    <location>
        <begin position="820"/>
        <end position="838"/>
    </location>
</feature>
<dbReference type="SUPFAM" id="SSF47769">
    <property type="entry name" value="SAM/Pointed domain"/>
    <property type="match status" value="1"/>
</dbReference>